<sequence length="77" mass="8488">MDNSTSPATPADAPKIPNETADLAFVLRAMQADLGLFERLQPEKLMDVIKAANIEIARMQALQLHCLAGLRRRRSDA</sequence>
<dbReference type="Proteomes" id="UP000581769">
    <property type="component" value="Unassembled WGS sequence"/>
</dbReference>
<protein>
    <submittedName>
        <fullName evidence="1">Uncharacterized protein</fullName>
    </submittedName>
</protein>
<dbReference type="RefSeq" id="WP_184780547.1">
    <property type="nucleotide sequence ID" value="NZ_JACHMG010000001.1"/>
</dbReference>
<evidence type="ECO:0000313" key="2">
    <source>
        <dbReference type="Proteomes" id="UP000581769"/>
    </source>
</evidence>
<name>A0A840IUS4_9PSEU</name>
<evidence type="ECO:0000313" key="1">
    <source>
        <dbReference type="EMBL" id="MBB4685533.1"/>
    </source>
</evidence>
<proteinExistence type="predicted"/>
<keyword evidence="2" id="KW-1185">Reference proteome</keyword>
<organism evidence="1 2">
    <name type="scientific">Amycolatopsis jiangsuensis</name>
    <dbReference type="NCBI Taxonomy" id="1181879"/>
    <lineage>
        <taxon>Bacteria</taxon>
        <taxon>Bacillati</taxon>
        <taxon>Actinomycetota</taxon>
        <taxon>Actinomycetes</taxon>
        <taxon>Pseudonocardiales</taxon>
        <taxon>Pseudonocardiaceae</taxon>
        <taxon>Amycolatopsis</taxon>
    </lineage>
</organism>
<comment type="caution">
    <text evidence="1">The sequence shown here is derived from an EMBL/GenBank/DDBJ whole genome shotgun (WGS) entry which is preliminary data.</text>
</comment>
<dbReference type="AlphaFoldDB" id="A0A840IUS4"/>
<accession>A0A840IUS4</accession>
<gene>
    <name evidence="1" type="ORF">BJY18_003018</name>
</gene>
<reference evidence="1 2" key="1">
    <citation type="submission" date="2020-08" db="EMBL/GenBank/DDBJ databases">
        <title>Sequencing the genomes of 1000 actinobacteria strains.</title>
        <authorList>
            <person name="Klenk H.-P."/>
        </authorList>
    </citation>
    <scope>NUCLEOTIDE SEQUENCE [LARGE SCALE GENOMIC DNA]</scope>
    <source>
        <strain evidence="1 2">DSM 45859</strain>
    </source>
</reference>
<dbReference type="EMBL" id="JACHMG010000001">
    <property type="protein sequence ID" value="MBB4685533.1"/>
    <property type="molecule type" value="Genomic_DNA"/>
</dbReference>